<dbReference type="Proteomes" id="UP001487740">
    <property type="component" value="Unassembled WGS sequence"/>
</dbReference>
<gene>
    <name evidence="1" type="ORF">O3P69_008428</name>
</gene>
<keyword evidence="2" id="KW-1185">Reference proteome</keyword>
<comment type="caution">
    <text evidence="1">The sequence shown here is derived from an EMBL/GenBank/DDBJ whole genome shotgun (WGS) entry which is preliminary data.</text>
</comment>
<accession>A0AAW0SKK8</accession>
<evidence type="ECO:0000313" key="1">
    <source>
        <dbReference type="EMBL" id="KAK8375616.1"/>
    </source>
</evidence>
<dbReference type="EMBL" id="JARAKH010000049">
    <property type="protein sequence ID" value="KAK8375616.1"/>
    <property type="molecule type" value="Genomic_DNA"/>
</dbReference>
<reference evidence="1 2" key="1">
    <citation type="submission" date="2023-03" db="EMBL/GenBank/DDBJ databases">
        <title>High-quality genome of Scylla paramamosain provides insights in environmental adaptation.</title>
        <authorList>
            <person name="Zhang L."/>
        </authorList>
    </citation>
    <scope>NUCLEOTIDE SEQUENCE [LARGE SCALE GENOMIC DNA]</scope>
    <source>
        <strain evidence="1">LZ_2023a</strain>
        <tissue evidence="1">Muscle</tissue>
    </source>
</reference>
<dbReference type="AlphaFoldDB" id="A0AAW0SKK8"/>
<proteinExistence type="predicted"/>
<evidence type="ECO:0000313" key="2">
    <source>
        <dbReference type="Proteomes" id="UP001487740"/>
    </source>
</evidence>
<name>A0AAW0SKK8_SCYPA</name>
<organism evidence="1 2">
    <name type="scientific">Scylla paramamosain</name>
    <name type="common">Mud crab</name>
    <dbReference type="NCBI Taxonomy" id="85552"/>
    <lineage>
        <taxon>Eukaryota</taxon>
        <taxon>Metazoa</taxon>
        <taxon>Ecdysozoa</taxon>
        <taxon>Arthropoda</taxon>
        <taxon>Crustacea</taxon>
        <taxon>Multicrustacea</taxon>
        <taxon>Malacostraca</taxon>
        <taxon>Eumalacostraca</taxon>
        <taxon>Eucarida</taxon>
        <taxon>Decapoda</taxon>
        <taxon>Pleocyemata</taxon>
        <taxon>Brachyura</taxon>
        <taxon>Eubrachyura</taxon>
        <taxon>Portunoidea</taxon>
        <taxon>Portunidae</taxon>
        <taxon>Portuninae</taxon>
        <taxon>Scylla</taxon>
    </lineage>
</organism>
<sequence length="130" mass="14654">MTCLAHLERLGASKTLYLSDLSTYVLSHLLKQHRETFPHSRQSGQVSCLEAGQARRHWRAGWWGGEVSGATNSEGVPSTPTQEGTGGNIFSPSELRVVSLPCYCCCCYWRWWCCGLMILRRFTSSREQLP</sequence>
<protein>
    <submittedName>
        <fullName evidence="1">Uncharacterized protein</fullName>
    </submittedName>
</protein>